<keyword evidence="7" id="KW-0472">Membrane</keyword>
<evidence type="ECO:0000256" key="6">
    <source>
        <dbReference type="RuleBase" id="RU003983"/>
    </source>
</evidence>
<evidence type="ECO:0000256" key="1">
    <source>
        <dbReference type="ARBA" id="ARBA00022670"/>
    </source>
</evidence>
<evidence type="ECO:0000259" key="8">
    <source>
        <dbReference type="Pfam" id="PF01435"/>
    </source>
</evidence>
<dbReference type="RefSeq" id="WP_329499186.1">
    <property type="nucleotide sequence ID" value="NZ_CP108460.1"/>
</dbReference>
<dbReference type="Proteomes" id="UP001432014">
    <property type="component" value="Chromosome"/>
</dbReference>
<evidence type="ECO:0000256" key="5">
    <source>
        <dbReference type="ARBA" id="ARBA00023049"/>
    </source>
</evidence>
<name>A0ABZ1W5Z5_9ACTN</name>
<feature type="transmembrane region" description="Helical" evidence="7">
    <location>
        <begin position="35"/>
        <end position="68"/>
    </location>
</feature>
<evidence type="ECO:0000256" key="2">
    <source>
        <dbReference type="ARBA" id="ARBA00022723"/>
    </source>
</evidence>
<dbReference type="Pfam" id="PF01435">
    <property type="entry name" value="Peptidase_M48"/>
    <property type="match status" value="1"/>
</dbReference>
<protein>
    <submittedName>
        <fullName evidence="9">M48 family metalloprotease</fullName>
        <ecNumber evidence="9">3.4.24.-</ecNumber>
    </submittedName>
</protein>
<reference evidence="9 10" key="1">
    <citation type="submission" date="2022-10" db="EMBL/GenBank/DDBJ databases">
        <title>The complete genomes of actinobacterial strains from the NBC collection.</title>
        <authorList>
            <person name="Joergensen T.S."/>
            <person name="Alvarez Arevalo M."/>
            <person name="Sterndorff E.B."/>
            <person name="Faurdal D."/>
            <person name="Vuksanovic O."/>
            <person name="Mourched A.-S."/>
            <person name="Charusanti P."/>
            <person name="Shaw S."/>
            <person name="Blin K."/>
            <person name="Weber T."/>
        </authorList>
    </citation>
    <scope>NUCLEOTIDE SEQUENCE [LARGE SCALE GENOMIC DNA]</scope>
    <source>
        <strain evidence="9 10">NBC_01247</strain>
    </source>
</reference>
<keyword evidence="5 6" id="KW-0482">Metalloprotease</keyword>
<accession>A0ABZ1W5Z5</accession>
<evidence type="ECO:0000256" key="3">
    <source>
        <dbReference type="ARBA" id="ARBA00022801"/>
    </source>
</evidence>
<proteinExistence type="inferred from homology"/>
<evidence type="ECO:0000313" key="10">
    <source>
        <dbReference type="Proteomes" id="UP001432014"/>
    </source>
</evidence>
<dbReference type="EC" id="3.4.24.-" evidence="9"/>
<dbReference type="PANTHER" id="PTHR34978:SF3">
    <property type="entry name" value="SLR0241 PROTEIN"/>
    <property type="match status" value="1"/>
</dbReference>
<keyword evidence="7" id="KW-0812">Transmembrane</keyword>
<dbReference type="PANTHER" id="PTHR34978">
    <property type="entry name" value="POSSIBLE SENSOR-TRANSDUCER PROTEIN BLAR"/>
    <property type="match status" value="1"/>
</dbReference>
<feature type="transmembrane region" description="Helical" evidence="7">
    <location>
        <begin position="6"/>
        <end position="23"/>
    </location>
</feature>
<comment type="cofactor">
    <cofactor evidence="6">
        <name>Zn(2+)</name>
        <dbReference type="ChEBI" id="CHEBI:29105"/>
    </cofactor>
    <text evidence="6">Binds 1 zinc ion per subunit.</text>
</comment>
<dbReference type="InterPro" id="IPR052173">
    <property type="entry name" value="Beta-lactam_resp_regulator"/>
</dbReference>
<feature type="transmembrane region" description="Helical" evidence="7">
    <location>
        <begin position="80"/>
        <end position="103"/>
    </location>
</feature>
<evidence type="ECO:0000313" key="9">
    <source>
        <dbReference type="EMBL" id="WUS56208.1"/>
    </source>
</evidence>
<keyword evidence="7" id="KW-1133">Transmembrane helix</keyword>
<dbReference type="Gene3D" id="3.30.2010.10">
    <property type="entry name" value="Metalloproteases ('zincins'), catalytic domain"/>
    <property type="match status" value="1"/>
</dbReference>
<evidence type="ECO:0000256" key="4">
    <source>
        <dbReference type="ARBA" id="ARBA00022833"/>
    </source>
</evidence>
<keyword evidence="2" id="KW-0479">Metal-binding</keyword>
<dbReference type="InterPro" id="IPR001915">
    <property type="entry name" value="Peptidase_M48"/>
</dbReference>
<keyword evidence="3 6" id="KW-0378">Hydrolase</keyword>
<comment type="similarity">
    <text evidence="6">Belongs to the peptidase M48 family.</text>
</comment>
<keyword evidence="10" id="KW-1185">Reference proteome</keyword>
<sequence length="312" mass="31758">MSAPVAVLLVLALVWPWAAAPAARRLADLLPPKAAALTLVGSAVALAGSTVWALGGLVAGGLLHLMLLAEDGGTPAGPSAAAPLAVAGGAALLVVAGLAARLWHRQRQLLARTWQSVDGHPDGDGLVVVPGGPADAFALPGHRGRPGRIVVTAEMLRTLDVDGRDVLFAHERAHLGGRHHLLARTVQLASAAHPAVRGLAPATSFQLERWADEEAAAAVGDRRLTATAVARAALASAASGRHPSLLPAIGTGPVPRRVGALLDAPPAPPRGRALRTAAVALLAVVALSLTLSFGSAYGLHEYIEQVQEIAHP</sequence>
<organism evidence="9 10">
    <name type="scientific">Kitasatospora herbaricolor</name>
    <dbReference type="NCBI Taxonomy" id="68217"/>
    <lineage>
        <taxon>Bacteria</taxon>
        <taxon>Bacillati</taxon>
        <taxon>Actinomycetota</taxon>
        <taxon>Actinomycetes</taxon>
        <taxon>Kitasatosporales</taxon>
        <taxon>Streptomycetaceae</taxon>
        <taxon>Kitasatospora</taxon>
    </lineage>
</organism>
<evidence type="ECO:0000256" key="7">
    <source>
        <dbReference type="SAM" id="Phobius"/>
    </source>
</evidence>
<feature type="transmembrane region" description="Helical" evidence="7">
    <location>
        <begin position="278"/>
        <end position="299"/>
    </location>
</feature>
<feature type="domain" description="Peptidase M48" evidence="8">
    <location>
        <begin position="130"/>
        <end position="199"/>
    </location>
</feature>
<keyword evidence="4 6" id="KW-0862">Zinc</keyword>
<dbReference type="GO" id="GO:0008237">
    <property type="term" value="F:metallopeptidase activity"/>
    <property type="evidence" value="ECO:0007669"/>
    <property type="project" value="UniProtKB-KW"/>
</dbReference>
<dbReference type="EMBL" id="CP108482">
    <property type="protein sequence ID" value="WUS56208.1"/>
    <property type="molecule type" value="Genomic_DNA"/>
</dbReference>
<keyword evidence="1 6" id="KW-0645">Protease</keyword>
<gene>
    <name evidence="9" type="ORF">OG469_12105</name>
</gene>